<evidence type="ECO:0000313" key="2">
    <source>
        <dbReference type="EMBL" id="BBP90235.1"/>
    </source>
</evidence>
<protein>
    <recommendedName>
        <fullName evidence="1">Ribosomal RNA large subunit methyltransferase K/L-like methyltransferase domain-containing protein</fullName>
    </recommendedName>
</protein>
<gene>
    <name evidence="2" type="ORF">BsIDN1_38530</name>
</gene>
<reference evidence="2 3" key="1">
    <citation type="submission" date="2019-12" db="EMBL/GenBank/DDBJ databases">
        <title>Full genome sequence of a Bacillus safensis strain isolated from commercially available natto in Indonesia.</title>
        <authorList>
            <person name="Yoshida M."/>
            <person name="Uomi M."/>
            <person name="Waturangi D."/>
            <person name="Ekaputri J.J."/>
            <person name="Setiamarga D.H.E."/>
        </authorList>
    </citation>
    <scope>NUCLEOTIDE SEQUENCE [LARGE SCALE GENOMIC DNA]</scope>
    <source>
        <strain evidence="2 3">IDN1</strain>
    </source>
</reference>
<dbReference type="Proteomes" id="UP000464658">
    <property type="component" value="Chromosome"/>
</dbReference>
<organism evidence="2 3">
    <name type="scientific">Bacillus safensis</name>
    <dbReference type="NCBI Taxonomy" id="561879"/>
    <lineage>
        <taxon>Bacteria</taxon>
        <taxon>Bacillati</taxon>
        <taxon>Bacillota</taxon>
        <taxon>Bacilli</taxon>
        <taxon>Bacillales</taxon>
        <taxon>Bacillaceae</taxon>
        <taxon>Bacillus</taxon>
    </lineage>
</organism>
<evidence type="ECO:0000259" key="1">
    <source>
        <dbReference type="Pfam" id="PF01170"/>
    </source>
</evidence>
<name>A0A5S9MBJ3_BACIA</name>
<dbReference type="SUPFAM" id="SSF53335">
    <property type="entry name" value="S-adenosyl-L-methionine-dependent methyltransferases"/>
    <property type="match status" value="1"/>
</dbReference>
<accession>A0A5S9MBJ3</accession>
<dbReference type="InterPro" id="IPR029063">
    <property type="entry name" value="SAM-dependent_MTases_sf"/>
</dbReference>
<dbReference type="AlphaFoldDB" id="A0A5S9MBJ3"/>
<feature type="domain" description="Ribosomal RNA large subunit methyltransferase K/L-like methyltransferase" evidence="1">
    <location>
        <begin position="20"/>
        <end position="80"/>
    </location>
</feature>
<dbReference type="InterPro" id="IPR000241">
    <property type="entry name" value="RlmKL-like_Mtase"/>
</dbReference>
<dbReference type="EMBL" id="AP021906">
    <property type="protein sequence ID" value="BBP90235.1"/>
    <property type="molecule type" value="Genomic_DNA"/>
</dbReference>
<dbReference type="Pfam" id="PF01170">
    <property type="entry name" value="UPF0020"/>
    <property type="match status" value="1"/>
</dbReference>
<proteinExistence type="predicted"/>
<evidence type="ECO:0000313" key="3">
    <source>
        <dbReference type="Proteomes" id="UP000464658"/>
    </source>
</evidence>
<dbReference type="Gene3D" id="3.40.50.150">
    <property type="entry name" value="Vaccinia Virus protein VP39"/>
    <property type="match status" value="1"/>
</dbReference>
<sequence length="93" mass="10888">MPQDLTGILRLNHGNGSVKTYGTKRVWKLKKKKNYDQPLRIIASDIDHRMVDIAKMNAEEAGLSELIEFKQMQVKKLSNKRRVRCDCWKSSLW</sequence>